<evidence type="ECO:0000256" key="1">
    <source>
        <dbReference type="SAM" id="SignalP"/>
    </source>
</evidence>
<dbReference type="NCBIfam" id="TIGR02001">
    <property type="entry name" value="gcw_chp"/>
    <property type="match status" value="1"/>
</dbReference>
<evidence type="ECO:0000313" key="3">
    <source>
        <dbReference type="Proteomes" id="UP001259572"/>
    </source>
</evidence>
<keyword evidence="1" id="KW-0732">Signal</keyword>
<reference evidence="2 3" key="1">
    <citation type="submission" date="2023-05" db="EMBL/GenBank/DDBJ databases">
        <authorList>
            <person name="Guo Y."/>
        </authorList>
    </citation>
    <scope>NUCLEOTIDE SEQUENCE [LARGE SCALE GENOMIC DNA]</scope>
    <source>
        <strain evidence="2 3">GR2756</strain>
    </source>
</reference>
<dbReference type="Pfam" id="PF09694">
    <property type="entry name" value="Gcw_chp"/>
    <property type="match status" value="1"/>
</dbReference>
<dbReference type="Proteomes" id="UP001259572">
    <property type="component" value="Unassembled WGS sequence"/>
</dbReference>
<feature type="signal peptide" evidence="1">
    <location>
        <begin position="1"/>
        <end position="24"/>
    </location>
</feature>
<dbReference type="EMBL" id="JAVUPU010000006">
    <property type="protein sequence ID" value="MDT9599953.1"/>
    <property type="molecule type" value="Genomic_DNA"/>
</dbReference>
<dbReference type="RefSeq" id="WP_315727049.1">
    <property type="nucleotide sequence ID" value="NZ_JAVUPU010000006.1"/>
</dbReference>
<proteinExistence type="predicted"/>
<keyword evidence="3" id="KW-1185">Reference proteome</keyword>
<accession>A0ABU3QAD1</accession>
<name>A0ABU3QAD1_9SPHN</name>
<gene>
    <name evidence="2" type="ORF">RQX22_13405</name>
</gene>
<comment type="caution">
    <text evidence="2">The sequence shown here is derived from an EMBL/GenBank/DDBJ whole genome shotgun (WGS) entry which is preliminary data.</text>
</comment>
<protein>
    <submittedName>
        <fullName evidence="2">TorF family putative porin</fullName>
    </submittedName>
</protein>
<sequence length="247" mass="26019">MRVKILVLSSAFGFGLAASPAVSAQEVPGEFTVSGGATIVSDYRFRGISQTDKRFAVQGTLGVSHISGFYASVWGSSIDDYVYNGADQEINFIAGYRRTFGGTTIDAGILYYYYPGSGGISSDFFEPYASVAHTIGPVTGKLTANYAPKQSALSVGTGKEDNLYVAADLSAGIPNTPVGLTAHFGHSFGPSYLTIGDEYSDWGLGVTYTWNRLTFGLNYVDTNGTFMTPSGRNASKAGIVGSASVSF</sequence>
<organism evidence="2 3">
    <name type="scientific">Sphingosinicella rhizophila</name>
    <dbReference type="NCBI Taxonomy" id="3050082"/>
    <lineage>
        <taxon>Bacteria</taxon>
        <taxon>Pseudomonadati</taxon>
        <taxon>Pseudomonadota</taxon>
        <taxon>Alphaproteobacteria</taxon>
        <taxon>Sphingomonadales</taxon>
        <taxon>Sphingosinicellaceae</taxon>
        <taxon>Sphingosinicella</taxon>
    </lineage>
</organism>
<dbReference type="InterPro" id="IPR010239">
    <property type="entry name" value="CHP02001"/>
</dbReference>
<evidence type="ECO:0000313" key="2">
    <source>
        <dbReference type="EMBL" id="MDT9599953.1"/>
    </source>
</evidence>
<feature type="chain" id="PRO_5045725314" evidence="1">
    <location>
        <begin position="25"/>
        <end position="247"/>
    </location>
</feature>